<sequence length="103" mass="11343">MDSPAAQDVTIAVRLLRDLAEWRLEPDRWDTVSRSMDAIEGALARGDLGAFRESVAGLGLLGPGRITRLGTPPKEPPPRPVRERADRLVHDLNRATEPPRKAT</sequence>
<comment type="caution">
    <text evidence="3">The sequence shown here is derived from an EMBL/GenBank/DDBJ whole genome shotgun (WGS) entry which is preliminary data.</text>
</comment>
<evidence type="ECO:0000313" key="4">
    <source>
        <dbReference type="Proteomes" id="UP000619260"/>
    </source>
</evidence>
<reference evidence="3" key="1">
    <citation type="submission" date="2021-01" db="EMBL/GenBank/DDBJ databases">
        <title>Whole genome shotgun sequence of Virgisporangium aliadipatigenens NBRC 105644.</title>
        <authorList>
            <person name="Komaki H."/>
            <person name="Tamura T."/>
        </authorList>
    </citation>
    <scope>NUCLEOTIDE SEQUENCE</scope>
    <source>
        <strain evidence="3">NBRC 105644</strain>
    </source>
</reference>
<dbReference type="Pfam" id="PF20271">
    <property type="entry name" value="CATASP"/>
    <property type="match status" value="1"/>
</dbReference>
<dbReference type="InterPro" id="IPR046924">
    <property type="entry name" value="CATASP"/>
</dbReference>
<gene>
    <name evidence="3" type="ORF">Val02_51980</name>
</gene>
<feature type="compositionally biased region" description="Basic and acidic residues" evidence="1">
    <location>
        <begin position="76"/>
        <end position="103"/>
    </location>
</feature>
<feature type="domain" description="CATRA-Associated Small Protein" evidence="2">
    <location>
        <begin position="12"/>
        <end position="94"/>
    </location>
</feature>
<proteinExistence type="predicted"/>
<evidence type="ECO:0000313" key="3">
    <source>
        <dbReference type="EMBL" id="GIJ48312.1"/>
    </source>
</evidence>
<feature type="region of interest" description="Disordered" evidence="1">
    <location>
        <begin position="63"/>
        <end position="103"/>
    </location>
</feature>
<keyword evidence="4" id="KW-1185">Reference proteome</keyword>
<dbReference type="Proteomes" id="UP000619260">
    <property type="component" value="Unassembled WGS sequence"/>
</dbReference>
<evidence type="ECO:0000256" key="1">
    <source>
        <dbReference type="SAM" id="MobiDB-lite"/>
    </source>
</evidence>
<organism evidence="3 4">
    <name type="scientific">Virgisporangium aliadipatigenens</name>
    <dbReference type="NCBI Taxonomy" id="741659"/>
    <lineage>
        <taxon>Bacteria</taxon>
        <taxon>Bacillati</taxon>
        <taxon>Actinomycetota</taxon>
        <taxon>Actinomycetes</taxon>
        <taxon>Micromonosporales</taxon>
        <taxon>Micromonosporaceae</taxon>
        <taxon>Virgisporangium</taxon>
    </lineage>
</organism>
<dbReference type="EMBL" id="BOPF01000020">
    <property type="protein sequence ID" value="GIJ48312.1"/>
    <property type="molecule type" value="Genomic_DNA"/>
</dbReference>
<dbReference type="RefSeq" id="WP_203901805.1">
    <property type="nucleotide sequence ID" value="NZ_BOPF01000020.1"/>
</dbReference>
<dbReference type="AlphaFoldDB" id="A0A8J4DTK2"/>
<accession>A0A8J4DTK2</accession>
<name>A0A8J4DTK2_9ACTN</name>
<evidence type="ECO:0000259" key="2">
    <source>
        <dbReference type="Pfam" id="PF20271"/>
    </source>
</evidence>
<protein>
    <recommendedName>
        <fullName evidence="2">CATRA-Associated Small Protein domain-containing protein</fullName>
    </recommendedName>
</protein>